<reference evidence="4" key="1">
    <citation type="submission" date="2023-02" db="EMBL/GenBank/DDBJ databases">
        <title>Nocardiopsis ansamitocini NBRC 112285.</title>
        <authorList>
            <person name="Ichikawa N."/>
            <person name="Sato H."/>
            <person name="Tonouchi N."/>
        </authorList>
    </citation>
    <scope>NUCLEOTIDE SEQUENCE</scope>
    <source>
        <strain evidence="4">NBRC 112285</strain>
    </source>
</reference>
<keyword evidence="1 2" id="KW-0238">DNA-binding</keyword>
<organism evidence="4 5">
    <name type="scientific">Nocardiopsis ansamitocini</name>
    <dbReference type="NCBI Taxonomy" id="1670832"/>
    <lineage>
        <taxon>Bacteria</taxon>
        <taxon>Bacillati</taxon>
        <taxon>Actinomycetota</taxon>
        <taxon>Actinomycetes</taxon>
        <taxon>Streptosporangiales</taxon>
        <taxon>Nocardiopsidaceae</taxon>
        <taxon>Nocardiopsis</taxon>
    </lineage>
</organism>
<accession>A0A9W6P9U9</accession>
<name>A0A9W6P9U9_9ACTN</name>
<keyword evidence="5" id="KW-1185">Reference proteome</keyword>
<gene>
    <name evidence="4" type="ORF">Nans01_46300</name>
</gene>
<dbReference type="AlphaFoldDB" id="A0A9W6P9U9"/>
<dbReference type="EMBL" id="BSQG01000013">
    <property type="protein sequence ID" value="GLU50279.1"/>
    <property type="molecule type" value="Genomic_DNA"/>
</dbReference>
<dbReference type="InterPro" id="IPR001647">
    <property type="entry name" value="HTH_TetR"/>
</dbReference>
<dbReference type="RefSeq" id="WP_285761812.1">
    <property type="nucleotide sequence ID" value="NZ_BSQG01000013.1"/>
</dbReference>
<dbReference type="GO" id="GO:0000976">
    <property type="term" value="F:transcription cis-regulatory region binding"/>
    <property type="evidence" value="ECO:0007669"/>
    <property type="project" value="TreeGrafter"/>
</dbReference>
<comment type="caution">
    <text evidence="4">The sequence shown here is derived from an EMBL/GenBank/DDBJ whole genome shotgun (WGS) entry which is preliminary data.</text>
</comment>
<protein>
    <submittedName>
        <fullName evidence="4">TetR family transcriptional regulator</fullName>
    </submittedName>
</protein>
<sequence>MTQQSTDPPRRTRLSREARGTQLLDVAEALFAERGFEGVSMEDIARTAGVTRPMVYVHHGTKDQIFLACARRARAELDAAISDPEALAQAGASVDEVIERAGTVFFAILERDPRRWLVLFNPSASLSEDLAAELRAMRDRTIARIARMTSPFAPFDDDRNTAFAYAISGVGEQLGRWWIANPDVPVSQVVGYYRDFITTGLRTS</sequence>
<dbReference type="Gene3D" id="1.10.357.10">
    <property type="entry name" value="Tetracycline Repressor, domain 2"/>
    <property type="match status" value="1"/>
</dbReference>
<feature type="DNA-binding region" description="H-T-H motif" evidence="2">
    <location>
        <begin position="40"/>
        <end position="59"/>
    </location>
</feature>
<dbReference type="PROSITE" id="PS50977">
    <property type="entry name" value="HTH_TETR_2"/>
    <property type="match status" value="1"/>
</dbReference>
<dbReference type="PRINTS" id="PR00455">
    <property type="entry name" value="HTHTETR"/>
</dbReference>
<dbReference type="SUPFAM" id="SSF46689">
    <property type="entry name" value="Homeodomain-like"/>
    <property type="match status" value="1"/>
</dbReference>
<evidence type="ECO:0000259" key="3">
    <source>
        <dbReference type="PROSITE" id="PS50977"/>
    </source>
</evidence>
<dbReference type="SUPFAM" id="SSF48498">
    <property type="entry name" value="Tetracyclin repressor-like, C-terminal domain"/>
    <property type="match status" value="1"/>
</dbReference>
<dbReference type="Proteomes" id="UP001165092">
    <property type="component" value="Unassembled WGS sequence"/>
</dbReference>
<evidence type="ECO:0000256" key="2">
    <source>
        <dbReference type="PROSITE-ProRule" id="PRU00335"/>
    </source>
</evidence>
<evidence type="ECO:0000313" key="4">
    <source>
        <dbReference type="EMBL" id="GLU50279.1"/>
    </source>
</evidence>
<evidence type="ECO:0000256" key="1">
    <source>
        <dbReference type="ARBA" id="ARBA00023125"/>
    </source>
</evidence>
<dbReference type="InterPro" id="IPR050109">
    <property type="entry name" value="HTH-type_TetR-like_transc_reg"/>
</dbReference>
<dbReference type="Pfam" id="PF00440">
    <property type="entry name" value="TetR_N"/>
    <property type="match status" value="1"/>
</dbReference>
<evidence type="ECO:0000313" key="5">
    <source>
        <dbReference type="Proteomes" id="UP001165092"/>
    </source>
</evidence>
<dbReference type="InterPro" id="IPR036271">
    <property type="entry name" value="Tet_transcr_reg_TetR-rel_C_sf"/>
</dbReference>
<dbReference type="InterPro" id="IPR009057">
    <property type="entry name" value="Homeodomain-like_sf"/>
</dbReference>
<proteinExistence type="predicted"/>
<dbReference type="PANTHER" id="PTHR30055:SF146">
    <property type="entry name" value="HTH-TYPE TRANSCRIPTIONAL DUAL REGULATOR CECR"/>
    <property type="match status" value="1"/>
</dbReference>
<dbReference type="GO" id="GO:0003700">
    <property type="term" value="F:DNA-binding transcription factor activity"/>
    <property type="evidence" value="ECO:0007669"/>
    <property type="project" value="TreeGrafter"/>
</dbReference>
<feature type="domain" description="HTH tetR-type" evidence="3">
    <location>
        <begin position="17"/>
        <end position="77"/>
    </location>
</feature>
<dbReference type="PANTHER" id="PTHR30055">
    <property type="entry name" value="HTH-TYPE TRANSCRIPTIONAL REGULATOR RUTR"/>
    <property type="match status" value="1"/>
</dbReference>